<dbReference type="PANTHER" id="PTHR15225:SF4">
    <property type="entry name" value="N-MYC-INTERACTOR"/>
    <property type="match status" value="1"/>
</dbReference>
<feature type="coiled-coil region" evidence="1">
    <location>
        <begin position="88"/>
        <end position="189"/>
    </location>
</feature>
<reference key="1">
    <citation type="journal article" date="2007" name="Nature">
        <title>The medaka draft genome and insights into vertebrate genome evolution.</title>
        <authorList>
            <person name="Kasahara M."/>
            <person name="Naruse K."/>
            <person name="Sasaki S."/>
            <person name="Nakatani Y."/>
            <person name="Qu W."/>
            <person name="Ahsan B."/>
            <person name="Yamada T."/>
            <person name="Nagayasu Y."/>
            <person name="Doi K."/>
            <person name="Kasai Y."/>
            <person name="Jindo T."/>
            <person name="Kobayashi D."/>
            <person name="Shimada A."/>
            <person name="Toyoda A."/>
            <person name="Kuroki Y."/>
            <person name="Fujiyama A."/>
            <person name="Sasaki T."/>
            <person name="Shimizu A."/>
            <person name="Asakawa S."/>
            <person name="Shimizu N."/>
            <person name="Hashimoto S."/>
            <person name="Yang J."/>
            <person name="Lee Y."/>
            <person name="Matsushima K."/>
            <person name="Sugano S."/>
            <person name="Sakaizumi M."/>
            <person name="Narita T."/>
            <person name="Ohishi K."/>
            <person name="Haga S."/>
            <person name="Ohta F."/>
            <person name="Nomoto H."/>
            <person name="Nogata K."/>
            <person name="Morishita T."/>
            <person name="Endo T."/>
            <person name="Shin-I T."/>
            <person name="Takeda H."/>
            <person name="Morishita S."/>
            <person name="Kohara Y."/>
        </authorList>
    </citation>
    <scope>NUCLEOTIDE SEQUENCE [LARGE SCALE GENOMIC DNA]</scope>
    <source>
        <strain>Hd-rR</strain>
    </source>
</reference>
<evidence type="ECO:0000256" key="1">
    <source>
        <dbReference type="SAM" id="Coils"/>
    </source>
</evidence>
<evidence type="ECO:0000259" key="3">
    <source>
        <dbReference type="Pfam" id="PF07292"/>
    </source>
</evidence>
<dbReference type="PANTHER" id="PTHR15225">
    <property type="entry name" value="INTERFERON-INDUCED PROTEIN 35/NMI N-MYC/STAT INTERACTING PROTEIN"/>
    <property type="match status" value="1"/>
</dbReference>
<sequence length="453" mass="51407">MNLRVCLLQWVLVLFSWTHSSCRKIKPKFMCTRVHAHRSTVSLFILRNLSPPNPSGSLCSFGPDIDGLVIQTGTGEQVMADAQNKRTALEHEDSLEEARRELKELKTKVEKAEDVKSRLILESLEEDEAKKEAQEEMLACMKQQESLKEEFTQNMKEVQTELQKLSRRKQDLLEELRRCQEELTAKREESCSLKQTFTICAHIPEAEVRFVAPEEESSEESPCGDQLIRGVFTIIQRSGFPLKGGQAMLTFEEEKVAAQILRIPRCQVSCDDKSVHVKPRRVALDSSVKFQVNLNVSRTHLKVFGVPAALPEERTKDRLEVSFSRPSRGGGEVKSVEYDQTTGEGLVTFLHPGVAERLALRGTYDIHLDSGVEVKVGPSYDYELQKFQTFCGTTTRTVLLDDIIDVEDEEDLQDHLEIHFQKPSNNGGEIECIRYISKGKALRAFFCEDTQDV</sequence>
<dbReference type="Ensembl" id="ENSORLT00020006734.1">
    <property type="protein sequence ID" value="ENSORLP00020024526.1"/>
    <property type="gene ID" value="ENSORLG00020005979.1"/>
</dbReference>
<accession>A0A3P9LUY2</accession>
<keyword evidence="2" id="KW-0732">Signal</keyword>
<dbReference type="Gene3D" id="3.30.70.330">
    <property type="match status" value="1"/>
</dbReference>
<proteinExistence type="predicted"/>
<dbReference type="Pfam" id="PF07292">
    <property type="entry name" value="NID"/>
    <property type="match status" value="2"/>
</dbReference>
<reference evidence="4" key="4">
    <citation type="submission" date="2025-09" db="UniProtKB">
        <authorList>
            <consortium name="Ensembl"/>
        </authorList>
    </citation>
    <scope>IDENTIFICATION</scope>
    <source>
        <strain evidence="4">HNI</strain>
    </source>
</reference>
<dbReference type="AlphaFoldDB" id="A0A3P9LUY2"/>
<feature type="chain" id="PRO_5018203273" description="NID domain-containing protein" evidence="2">
    <location>
        <begin position="23"/>
        <end position="453"/>
    </location>
</feature>
<evidence type="ECO:0000313" key="5">
    <source>
        <dbReference type="Proteomes" id="UP000265180"/>
    </source>
</evidence>
<protein>
    <recommendedName>
        <fullName evidence="3">NID domain-containing protein</fullName>
    </recommendedName>
</protein>
<dbReference type="Proteomes" id="UP000265180">
    <property type="component" value="Chromosome 21"/>
</dbReference>
<organism evidence="4 5">
    <name type="scientific">Oryzias latipes</name>
    <name type="common">Japanese rice fish</name>
    <name type="synonym">Japanese killifish</name>
    <dbReference type="NCBI Taxonomy" id="8090"/>
    <lineage>
        <taxon>Eukaryota</taxon>
        <taxon>Metazoa</taxon>
        <taxon>Chordata</taxon>
        <taxon>Craniata</taxon>
        <taxon>Vertebrata</taxon>
        <taxon>Euteleostomi</taxon>
        <taxon>Actinopterygii</taxon>
        <taxon>Neopterygii</taxon>
        <taxon>Teleostei</taxon>
        <taxon>Neoteleostei</taxon>
        <taxon>Acanthomorphata</taxon>
        <taxon>Ovalentaria</taxon>
        <taxon>Atherinomorphae</taxon>
        <taxon>Beloniformes</taxon>
        <taxon>Adrianichthyidae</taxon>
        <taxon>Oryziinae</taxon>
        <taxon>Oryzias</taxon>
    </lineage>
</organism>
<reference evidence="4" key="3">
    <citation type="submission" date="2025-08" db="UniProtKB">
        <authorList>
            <consortium name="Ensembl"/>
        </authorList>
    </citation>
    <scope>IDENTIFICATION</scope>
    <source>
        <strain evidence="4">HNI</strain>
    </source>
</reference>
<feature type="signal peptide" evidence="2">
    <location>
        <begin position="1"/>
        <end position="22"/>
    </location>
</feature>
<dbReference type="InterPro" id="IPR009909">
    <property type="entry name" value="Nmi/IFP35_dom"/>
</dbReference>
<dbReference type="InterPro" id="IPR012677">
    <property type="entry name" value="Nucleotide-bd_a/b_plait_sf"/>
</dbReference>
<feature type="domain" description="NID" evidence="3">
    <location>
        <begin position="346"/>
        <end position="431"/>
    </location>
</feature>
<reference evidence="4 5" key="2">
    <citation type="submission" date="2017-04" db="EMBL/GenBank/DDBJ databases">
        <title>CpG methylation of centromeres and impact of large insertions on vertebrate speciation.</title>
        <authorList>
            <person name="Ichikawa K."/>
            <person name="Yoshimura J."/>
            <person name="Morishita S."/>
        </authorList>
    </citation>
    <scope>NUCLEOTIDE SEQUENCE</scope>
    <source>
        <strain evidence="4 5">HNI</strain>
    </source>
</reference>
<evidence type="ECO:0000313" key="4">
    <source>
        <dbReference type="Ensembl" id="ENSORLP00020024526.1"/>
    </source>
</evidence>
<feature type="domain" description="NID" evidence="3">
    <location>
        <begin position="247"/>
        <end position="334"/>
    </location>
</feature>
<keyword evidence="1" id="KW-0175">Coiled coil</keyword>
<name>A0A3P9LUY2_ORYLA</name>
<evidence type="ECO:0000256" key="2">
    <source>
        <dbReference type="SAM" id="SignalP"/>
    </source>
</evidence>